<evidence type="ECO:0000259" key="1">
    <source>
        <dbReference type="Pfam" id="PF08241"/>
    </source>
</evidence>
<name>A0A5P9NET8_9GAMM</name>
<dbReference type="PANTHER" id="PTHR43591:SF24">
    <property type="entry name" value="2-METHOXY-6-POLYPRENYL-1,4-BENZOQUINOL METHYLASE, MITOCHONDRIAL"/>
    <property type="match status" value="1"/>
</dbReference>
<keyword evidence="2" id="KW-0489">Methyltransferase</keyword>
<dbReference type="InterPro" id="IPR029063">
    <property type="entry name" value="SAM-dependent_MTases_sf"/>
</dbReference>
<dbReference type="KEGG" id="halc:EY643_00475"/>
<reference evidence="2 3" key="1">
    <citation type="submission" date="2019-02" db="EMBL/GenBank/DDBJ databases">
        <authorList>
            <person name="Li S.-H."/>
        </authorList>
    </citation>
    <scope>NUCLEOTIDE SEQUENCE [LARGE SCALE GENOMIC DNA]</scope>
    <source>
        <strain evidence="2 3">IMCC14385</strain>
    </source>
</reference>
<dbReference type="RefSeq" id="WP_152660355.1">
    <property type="nucleotide sequence ID" value="NZ_CP036422.1"/>
</dbReference>
<dbReference type="SUPFAM" id="SSF53335">
    <property type="entry name" value="S-adenosyl-L-methionine-dependent methyltransferases"/>
    <property type="match status" value="1"/>
</dbReference>
<dbReference type="Pfam" id="PF08241">
    <property type="entry name" value="Methyltransf_11"/>
    <property type="match status" value="1"/>
</dbReference>
<dbReference type="Proteomes" id="UP000326287">
    <property type="component" value="Chromosome"/>
</dbReference>
<dbReference type="GO" id="GO:0032259">
    <property type="term" value="P:methylation"/>
    <property type="evidence" value="ECO:0007669"/>
    <property type="project" value="UniProtKB-KW"/>
</dbReference>
<organism evidence="2 3">
    <name type="scientific">Halioglobus maricola</name>
    <dbReference type="NCBI Taxonomy" id="2601894"/>
    <lineage>
        <taxon>Bacteria</taxon>
        <taxon>Pseudomonadati</taxon>
        <taxon>Pseudomonadota</taxon>
        <taxon>Gammaproteobacteria</taxon>
        <taxon>Cellvibrionales</taxon>
        <taxon>Halieaceae</taxon>
        <taxon>Halioglobus</taxon>
    </lineage>
</organism>
<proteinExistence type="predicted"/>
<dbReference type="EMBL" id="CP036422">
    <property type="protein sequence ID" value="QFU74242.1"/>
    <property type="molecule type" value="Genomic_DNA"/>
</dbReference>
<sequence>MDIAPPKHWSQFWQQGHITTFGAALKDNYEGAIKNFWLEQFQTLPPTTELLDVATGNGALALLAAHYADDHQRDWRINACDLAEINRTGDEHPRIELHSGVPCESLPFKNSRFDFVSSQFGFEYSDKAVSLAEIYRTLKPGGRFAAICHHRDSYTLQESRKEMAIYQQGLEKNNIFRAAIAYYQAEAEGAADTAEKQKGVNYAVNRLRQGNAGNPCCDQMVGAISHAIRSAGTRVQQETIAELVSMNDEFTGAYQRLQDLVSAALNAEDMQGLVVLCRNAGFTGVDLGQVFHAPGQLAGFSLIATR</sequence>
<dbReference type="AlphaFoldDB" id="A0A5P9NET8"/>
<evidence type="ECO:0000313" key="3">
    <source>
        <dbReference type="Proteomes" id="UP000326287"/>
    </source>
</evidence>
<evidence type="ECO:0000313" key="2">
    <source>
        <dbReference type="EMBL" id="QFU74242.1"/>
    </source>
</evidence>
<gene>
    <name evidence="2" type="ORF">EY643_00475</name>
</gene>
<accession>A0A5P9NET8</accession>
<dbReference type="OrthoDB" id="5974463at2"/>
<dbReference type="CDD" id="cd02440">
    <property type="entry name" value="AdoMet_MTases"/>
    <property type="match status" value="1"/>
</dbReference>
<feature type="domain" description="Methyltransferase type 11" evidence="1">
    <location>
        <begin position="51"/>
        <end position="145"/>
    </location>
</feature>
<dbReference type="InterPro" id="IPR013216">
    <property type="entry name" value="Methyltransf_11"/>
</dbReference>
<keyword evidence="2" id="KW-0808">Transferase</keyword>
<dbReference type="GO" id="GO:0008757">
    <property type="term" value="F:S-adenosylmethionine-dependent methyltransferase activity"/>
    <property type="evidence" value="ECO:0007669"/>
    <property type="project" value="InterPro"/>
</dbReference>
<dbReference type="PANTHER" id="PTHR43591">
    <property type="entry name" value="METHYLTRANSFERASE"/>
    <property type="match status" value="1"/>
</dbReference>
<keyword evidence="3" id="KW-1185">Reference proteome</keyword>
<protein>
    <submittedName>
        <fullName evidence="2">Class I SAM-dependent methyltransferase</fullName>
    </submittedName>
</protein>
<dbReference type="Gene3D" id="3.40.50.150">
    <property type="entry name" value="Vaccinia Virus protein VP39"/>
    <property type="match status" value="1"/>
</dbReference>